<evidence type="ECO:0000313" key="3">
    <source>
        <dbReference type="EMBL" id="SHI40032.1"/>
    </source>
</evidence>
<dbReference type="Proteomes" id="UP000184488">
    <property type="component" value="Unassembled WGS sequence"/>
</dbReference>
<sequence length="220" mass="24791">MKKHLLFLLLISFSFYAQNDTITKTNLSVIGLNKLNIAYRGIPNPISIAVSNAKPYKIKGDNIFRNDEGKYFIKPKAEKDSKVILEIETSDSTKVVEEHIFRVKDLPYAAILVNQKGCINGDCILEMPSKELLNAEISVKLIDYLLEGNIAVTGFRINLTNSKGDFLDSFEIKGNKIPQDVYEEIMANTKVSLIILHKFIFESDLNLAIAKTPVVKIRKL</sequence>
<feature type="domain" description="Gliding motility-associated protein GldM second immunoglobulin-like" evidence="2">
    <location>
        <begin position="33"/>
        <end position="104"/>
    </location>
</feature>
<proteinExistence type="predicted"/>
<evidence type="ECO:0000256" key="1">
    <source>
        <dbReference type="SAM" id="SignalP"/>
    </source>
</evidence>
<keyword evidence="1" id="KW-0732">Signal</keyword>
<evidence type="ECO:0000313" key="4">
    <source>
        <dbReference type="Proteomes" id="UP000184488"/>
    </source>
</evidence>
<feature type="signal peptide" evidence="1">
    <location>
        <begin position="1"/>
        <end position="17"/>
    </location>
</feature>
<dbReference type="EMBL" id="FQZI01000001">
    <property type="protein sequence ID" value="SHI40032.1"/>
    <property type="molecule type" value="Genomic_DNA"/>
</dbReference>
<dbReference type="Pfam" id="PF21602">
    <property type="entry name" value="GldM_3rd"/>
    <property type="match status" value="1"/>
</dbReference>
<dbReference type="RefSeq" id="WP_073308094.1">
    <property type="nucleotide sequence ID" value="NZ_FQZI01000001.1"/>
</dbReference>
<reference evidence="4" key="1">
    <citation type="submission" date="2016-11" db="EMBL/GenBank/DDBJ databases">
        <authorList>
            <person name="Varghese N."/>
            <person name="Submissions S."/>
        </authorList>
    </citation>
    <scope>NUCLEOTIDE SEQUENCE [LARGE SCALE GENOMIC DNA]</scope>
    <source>
        <strain evidence="4">DSM 18829</strain>
    </source>
</reference>
<evidence type="ECO:0000259" key="2">
    <source>
        <dbReference type="Pfam" id="PF21602"/>
    </source>
</evidence>
<accession>A0A1M6AU95</accession>
<dbReference type="InterPro" id="IPR048406">
    <property type="entry name" value="GldM_Ig-like-2"/>
</dbReference>
<feature type="chain" id="PRO_5012093250" evidence="1">
    <location>
        <begin position="18"/>
        <end position="220"/>
    </location>
</feature>
<dbReference type="OrthoDB" id="1343429at2"/>
<organism evidence="3 4">
    <name type="scientific">Flavobacterium terrae</name>
    <dbReference type="NCBI Taxonomy" id="415425"/>
    <lineage>
        <taxon>Bacteria</taxon>
        <taxon>Pseudomonadati</taxon>
        <taxon>Bacteroidota</taxon>
        <taxon>Flavobacteriia</taxon>
        <taxon>Flavobacteriales</taxon>
        <taxon>Flavobacteriaceae</taxon>
        <taxon>Flavobacterium</taxon>
    </lineage>
</organism>
<dbReference type="STRING" id="415425.SAMN05444363_0405"/>
<keyword evidence="4" id="KW-1185">Reference proteome</keyword>
<protein>
    <submittedName>
        <fullName evidence="3">GldM C-terminal domain-containing protein</fullName>
    </submittedName>
</protein>
<gene>
    <name evidence="3" type="ORF">SAMN05444363_0405</name>
</gene>
<name>A0A1M6AU95_9FLAO</name>
<dbReference type="AlphaFoldDB" id="A0A1M6AU95"/>